<evidence type="ECO:0000313" key="2">
    <source>
        <dbReference type="EMBL" id="KAH7964547.1"/>
    </source>
</evidence>
<evidence type="ECO:0000256" key="1">
    <source>
        <dbReference type="SAM" id="MobiDB-lite"/>
    </source>
</evidence>
<evidence type="ECO:0000313" key="3">
    <source>
        <dbReference type="Proteomes" id="UP000821866"/>
    </source>
</evidence>
<dbReference type="Proteomes" id="UP000821866">
    <property type="component" value="Unassembled WGS sequence"/>
</dbReference>
<keyword evidence="3" id="KW-1185">Reference proteome</keyword>
<gene>
    <name evidence="2" type="ORF">HPB51_027219</name>
</gene>
<feature type="compositionally biased region" description="Low complexity" evidence="1">
    <location>
        <begin position="84"/>
        <end position="98"/>
    </location>
</feature>
<dbReference type="EMBL" id="JABSTU010003862">
    <property type="protein sequence ID" value="KAH7964547.1"/>
    <property type="molecule type" value="Genomic_DNA"/>
</dbReference>
<organism evidence="2 3">
    <name type="scientific">Rhipicephalus microplus</name>
    <name type="common">Cattle tick</name>
    <name type="synonym">Boophilus microplus</name>
    <dbReference type="NCBI Taxonomy" id="6941"/>
    <lineage>
        <taxon>Eukaryota</taxon>
        <taxon>Metazoa</taxon>
        <taxon>Ecdysozoa</taxon>
        <taxon>Arthropoda</taxon>
        <taxon>Chelicerata</taxon>
        <taxon>Arachnida</taxon>
        <taxon>Acari</taxon>
        <taxon>Parasitiformes</taxon>
        <taxon>Ixodida</taxon>
        <taxon>Ixodoidea</taxon>
        <taxon>Ixodidae</taxon>
        <taxon>Rhipicephalinae</taxon>
        <taxon>Rhipicephalus</taxon>
        <taxon>Boophilus</taxon>
    </lineage>
</organism>
<dbReference type="AlphaFoldDB" id="A0A9J6D155"/>
<protein>
    <submittedName>
        <fullName evidence="2">Uncharacterized protein</fullName>
    </submittedName>
</protein>
<name>A0A9J6D155_RHIMP</name>
<sequence length="226" mass="23681">MTGSVVSPTIGCEKSKRVLARLRCRRCCNAGGSGRLVLAAKPTTEEVEGRADYDGKALTGLAPGEELLREKVRELIPLAATTTETVSATVGTSTSSNTRGSQGTTSANHPEAGLRHSGGGPQQLPARSLVCVLGGRSEEYGPLAVDGLCDVALAPFYVLTGGDTFLSDGNVATQAVLLMAAKAVRTTYGIHVPLKYAHHMRAHAGFSIILHVFVKNSKNTHKCAQI</sequence>
<accession>A0A9J6D155</accession>
<reference evidence="2" key="1">
    <citation type="journal article" date="2020" name="Cell">
        <title>Large-Scale Comparative Analyses of Tick Genomes Elucidate Their Genetic Diversity and Vector Capacities.</title>
        <authorList>
            <consortium name="Tick Genome and Microbiome Consortium (TIGMIC)"/>
            <person name="Jia N."/>
            <person name="Wang J."/>
            <person name="Shi W."/>
            <person name="Du L."/>
            <person name="Sun Y."/>
            <person name="Zhan W."/>
            <person name="Jiang J.F."/>
            <person name="Wang Q."/>
            <person name="Zhang B."/>
            <person name="Ji P."/>
            <person name="Bell-Sakyi L."/>
            <person name="Cui X.M."/>
            <person name="Yuan T.T."/>
            <person name="Jiang B.G."/>
            <person name="Yang W.F."/>
            <person name="Lam T.T."/>
            <person name="Chang Q.C."/>
            <person name="Ding S.J."/>
            <person name="Wang X.J."/>
            <person name="Zhu J.G."/>
            <person name="Ruan X.D."/>
            <person name="Zhao L."/>
            <person name="Wei J.T."/>
            <person name="Ye R.Z."/>
            <person name="Que T.C."/>
            <person name="Du C.H."/>
            <person name="Zhou Y.H."/>
            <person name="Cheng J.X."/>
            <person name="Dai P.F."/>
            <person name="Guo W.B."/>
            <person name="Han X.H."/>
            <person name="Huang E.J."/>
            <person name="Li L.F."/>
            <person name="Wei W."/>
            <person name="Gao Y.C."/>
            <person name="Liu J.Z."/>
            <person name="Shao H.Z."/>
            <person name="Wang X."/>
            <person name="Wang C.C."/>
            <person name="Yang T.C."/>
            <person name="Huo Q.B."/>
            <person name="Li W."/>
            <person name="Chen H.Y."/>
            <person name="Chen S.E."/>
            <person name="Zhou L.G."/>
            <person name="Ni X.B."/>
            <person name="Tian J.H."/>
            <person name="Sheng Y."/>
            <person name="Liu T."/>
            <person name="Pan Y.S."/>
            <person name="Xia L.Y."/>
            <person name="Li J."/>
            <person name="Zhao F."/>
            <person name="Cao W.C."/>
        </authorList>
    </citation>
    <scope>NUCLEOTIDE SEQUENCE</scope>
    <source>
        <strain evidence="2">Rmic-2018</strain>
    </source>
</reference>
<proteinExistence type="predicted"/>
<reference evidence="2" key="2">
    <citation type="submission" date="2021-09" db="EMBL/GenBank/DDBJ databases">
        <authorList>
            <person name="Jia N."/>
            <person name="Wang J."/>
            <person name="Shi W."/>
            <person name="Du L."/>
            <person name="Sun Y."/>
            <person name="Zhan W."/>
            <person name="Jiang J."/>
            <person name="Wang Q."/>
            <person name="Zhang B."/>
            <person name="Ji P."/>
            <person name="Sakyi L.B."/>
            <person name="Cui X."/>
            <person name="Yuan T."/>
            <person name="Jiang B."/>
            <person name="Yang W."/>
            <person name="Lam T.T.-Y."/>
            <person name="Chang Q."/>
            <person name="Ding S."/>
            <person name="Wang X."/>
            <person name="Zhu J."/>
            <person name="Ruan X."/>
            <person name="Zhao L."/>
            <person name="Wei J."/>
            <person name="Que T."/>
            <person name="Du C."/>
            <person name="Cheng J."/>
            <person name="Dai P."/>
            <person name="Han X."/>
            <person name="Huang E."/>
            <person name="Gao Y."/>
            <person name="Liu J."/>
            <person name="Shao H."/>
            <person name="Ye R."/>
            <person name="Li L."/>
            <person name="Wei W."/>
            <person name="Wang X."/>
            <person name="Wang C."/>
            <person name="Huo Q."/>
            <person name="Li W."/>
            <person name="Guo W."/>
            <person name="Chen H."/>
            <person name="Chen S."/>
            <person name="Zhou L."/>
            <person name="Zhou L."/>
            <person name="Ni X."/>
            <person name="Tian J."/>
            <person name="Zhou Y."/>
            <person name="Sheng Y."/>
            <person name="Liu T."/>
            <person name="Pan Y."/>
            <person name="Xia L."/>
            <person name="Li J."/>
            <person name="Zhao F."/>
            <person name="Cao W."/>
        </authorList>
    </citation>
    <scope>NUCLEOTIDE SEQUENCE</scope>
    <source>
        <strain evidence="2">Rmic-2018</strain>
        <tissue evidence="2">Larvae</tissue>
    </source>
</reference>
<feature type="region of interest" description="Disordered" evidence="1">
    <location>
        <begin position="84"/>
        <end position="121"/>
    </location>
</feature>
<feature type="compositionally biased region" description="Polar residues" evidence="1">
    <location>
        <begin position="99"/>
        <end position="108"/>
    </location>
</feature>
<comment type="caution">
    <text evidence="2">The sequence shown here is derived from an EMBL/GenBank/DDBJ whole genome shotgun (WGS) entry which is preliminary data.</text>
</comment>